<name>A0A558HS33_9GAMM</name>
<dbReference type="PANTHER" id="PTHR30570">
    <property type="entry name" value="PERIPLASMIC PHOSPHATE BINDING COMPONENT OF PHOSPHATE ABC TRANSPORTER"/>
    <property type="match status" value="1"/>
</dbReference>
<proteinExistence type="predicted"/>
<dbReference type="SUPFAM" id="SSF53850">
    <property type="entry name" value="Periplasmic binding protein-like II"/>
    <property type="match status" value="1"/>
</dbReference>
<dbReference type="OrthoDB" id="9765713at2"/>
<dbReference type="STRING" id="553385.GCA_000591415_03615"/>
<keyword evidence="4" id="KW-1185">Reference proteome</keyword>
<accession>A0A558HS33</accession>
<sequence>MMFVRTIIASGVSLYFSSPSLGIAMVMSSAGHPLQRLLRFLPPARSPLLCLFYVCFAATVTVVRPASASAVPESPSVPVYRPVPGVVGNLTAVGSDTLSSLVTRWASQLHRYHPGVRVQLQAAGSSTAPPALVAGTTRIGLMSRPMREQEQREFEHKYGYPPLGIPVALDAMGIVVHRDNPLEKISLRQLDSIFSATHACNSKPSLEWGDLGLSGQWAARQISPYGRSATSGTYGAFRRIALCGGDFRLDVSEQPGSASIIQAVGATPGGIGYASFSTASPMVKQLPVSTEESPMAISPSRTSIRDGRYPLTRALYIYVNRVPGQPLPTLEQAFLSLIMSRQGQQSILREGYVPLPESQLDHWRAQLGLDNVPAS</sequence>
<dbReference type="CDD" id="cd13653">
    <property type="entry name" value="PBP2_phosphate_like_1"/>
    <property type="match status" value="1"/>
</dbReference>
<dbReference type="AlphaFoldDB" id="A0A558HS33"/>
<protein>
    <submittedName>
        <fullName evidence="3">Phosphate ABC transporter substrate-binding protein</fullName>
    </submittedName>
</protein>
<comment type="caution">
    <text evidence="3">The sequence shown here is derived from an EMBL/GenBank/DDBJ whole genome shotgun (WGS) entry which is preliminary data.</text>
</comment>
<evidence type="ECO:0000313" key="4">
    <source>
        <dbReference type="Proteomes" id="UP000319941"/>
    </source>
</evidence>
<evidence type="ECO:0000259" key="2">
    <source>
        <dbReference type="Pfam" id="PF12849"/>
    </source>
</evidence>
<dbReference type="EMBL" id="VNFH01000003">
    <property type="protein sequence ID" value="TVU71901.1"/>
    <property type="molecule type" value="Genomic_DNA"/>
</dbReference>
<dbReference type="PANTHER" id="PTHR30570:SF6">
    <property type="entry name" value="PHOSPHATE-BINDING PROTEIN PSTS"/>
    <property type="match status" value="1"/>
</dbReference>
<dbReference type="Pfam" id="PF12849">
    <property type="entry name" value="PBP_like_2"/>
    <property type="match status" value="1"/>
</dbReference>
<reference evidence="3 4" key="1">
    <citation type="submission" date="2019-07" db="EMBL/GenBank/DDBJ databases">
        <title>Diversity of Bacteria from Kongsfjorden, Arctic.</title>
        <authorList>
            <person name="Yu Y."/>
        </authorList>
    </citation>
    <scope>NUCLEOTIDE SEQUENCE [LARGE SCALE GENOMIC DNA]</scope>
    <source>
        <strain evidence="3 4">SM1923</strain>
    </source>
</reference>
<dbReference type="InterPro" id="IPR024370">
    <property type="entry name" value="PBP_domain"/>
</dbReference>
<keyword evidence="1" id="KW-0732">Signal</keyword>
<dbReference type="Gene3D" id="3.40.190.10">
    <property type="entry name" value="Periplasmic binding protein-like II"/>
    <property type="match status" value="2"/>
</dbReference>
<organism evidence="3 4">
    <name type="scientific">Cobetia crustatorum</name>
    <dbReference type="NCBI Taxonomy" id="553385"/>
    <lineage>
        <taxon>Bacteria</taxon>
        <taxon>Pseudomonadati</taxon>
        <taxon>Pseudomonadota</taxon>
        <taxon>Gammaproteobacteria</taxon>
        <taxon>Oceanospirillales</taxon>
        <taxon>Halomonadaceae</taxon>
        <taxon>Cobetia</taxon>
    </lineage>
</organism>
<evidence type="ECO:0000313" key="3">
    <source>
        <dbReference type="EMBL" id="TVU71901.1"/>
    </source>
</evidence>
<dbReference type="Proteomes" id="UP000319941">
    <property type="component" value="Unassembled WGS sequence"/>
</dbReference>
<dbReference type="InterPro" id="IPR050811">
    <property type="entry name" value="Phosphate_ABC_transporter"/>
</dbReference>
<feature type="domain" description="PBP" evidence="2">
    <location>
        <begin position="85"/>
        <end position="341"/>
    </location>
</feature>
<gene>
    <name evidence="3" type="ORF">FQP86_05070</name>
</gene>
<evidence type="ECO:0000256" key="1">
    <source>
        <dbReference type="ARBA" id="ARBA00022729"/>
    </source>
</evidence>